<accession>A0ABU7PP19</accession>
<proteinExistence type="predicted"/>
<evidence type="ECO:0000313" key="3">
    <source>
        <dbReference type="Proteomes" id="UP001354709"/>
    </source>
</evidence>
<feature type="region of interest" description="Disordered" evidence="1">
    <location>
        <begin position="267"/>
        <end position="292"/>
    </location>
</feature>
<evidence type="ECO:0000256" key="1">
    <source>
        <dbReference type="SAM" id="MobiDB-lite"/>
    </source>
</evidence>
<evidence type="ECO:0008006" key="4">
    <source>
        <dbReference type="Google" id="ProtNLM"/>
    </source>
</evidence>
<gene>
    <name evidence="2" type="ORF">V2J94_01900</name>
</gene>
<evidence type="ECO:0000313" key="2">
    <source>
        <dbReference type="EMBL" id="MEE4590663.1"/>
    </source>
</evidence>
<keyword evidence="3" id="KW-1185">Reference proteome</keyword>
<dbReference type="EMBL" id="JAZBJO010000001">
    <property type="protein sequence ID" value="MEE4590663.1"/>
    <property type="molecule type" value="Genomic_DNA"/>
</dbReference>
<sequence>MTSTPRRGPLGWLRSLFGGRPQPVAFEAMPVEVPEITAVHRASTVSFDTPAKGGGFDFQVEIRCDWCAEGRLDQETLSGAIDGYQATMSQRLTERVRDIARGYQPFHAEQAERHLNQELQEGECFENGLVTCSTTAFVQPPPQVLEQQRKAALELQEIEHRYAKSALQVRLLTEVAEQWRTFLAGGLVGERRDADSISWLTPWAVLLAEQPDKAATEVGEMFRGRQEQFRNFAKLLGRQVKEYEAQDLFEFVSANERQLGHAMRVFGLPTPGRQDPEEGPSGPLPRPQPIRD</sequence>
<protein>
    <recommendedName>
        <fullName evidence="4">PE-PGRS family protein</fullName>
    </recommendedName>
</protein>
<comment type="caution">
    <text evidence="2">The sequence shown here is derived from an EMBL/GenBank/DDBJ whole genome shotgun (WGS) entry which is preliminary data.</text>
</comment>
<name>A0ABU7PP19_9ACTN</name>
<dbReference type="RefSeq" id="WP_330805992.1">
    <property type="nucleotide sequence ID" value="NZ_JAZBJO010000001.1"/>
</dbReference>
<dbReference type="Proteomes" id="UP001354709">
    <property type="component" value="Unassembled WGS sequence"/>
</dbReference>
<reference evidence="2 3" key="1">
    <citation type="submission" date="2023-11" db="EMBL/GenBank/DDBJ databases">
        <title>30 novel species of actinomycetes from the DSMZ collection.</title>
        <authorList>
            <person name="Nouioui I."/>
        </authorList>
    </citation>
    <scope>NUCLEOTIDE SEQUENCE [LARGE SCALE GENOMIC DNA]</scope>
    <source>
        <strain evidence="2 3">DSM 41524</strain>
    </source>
</reference>
<organism evidence="2 3">
    <name type="scientific">Streptomyces asiaticus subsp. ignotus</name>
    <dbReference type="NCBI Taxonomy" id="3098222"/>
    <lineage>
        <taxon>Bacteria</taxon>
        <taxon>Bacillati</taxon>
        <taxon>Actinomycetota</taxon>
        <taxon>Actinomycetes</taxon>
        <taxon>Kitasatosporales</taxon>
        <taxon>Streptomycetaceae</taxon>
        <taxon>Streptomyces</taxon>
        <taxon>Streptomyces violaceusniger group</taxon>
    </lineage>
</organism>
<feature type="compositionally biased region" description="Pro residues" evidence="1">
    <location>
        <begin position="282"/>
        <end position="292"/>
    </location>
</feature>